<comment type="similarity">
    <text evidence="2">Belongs to the TPPP family.</text>
</comment>
<keyword evidence="6" id="KW-0106">Calcium</keyword>
<keyword evidence="3" id="KW-0343">GTPase activation</keyword>
<feature type="compositionally biased region" description="Low complexity" evidence="8">
    <location>
        <begin position="327"/>
        <end position="351"/>
    </location>
</feature>
<organism evidence="10 11">
    <name type="scientific">Tetradesmus obliquus</name>
    <name type="common">Green alga</name>
    <name type="synonym">Acutodesmus obliquus</name>
    <dbReference type="NCBI Taxonomy" id="3088"/>
    <lineage>
        <taxon>Eukaryota</taxon>
        <taxon>Viridiplantae</taxon>
        <taxon>Chlorophyta</taxon>
        <taxon>core chlorophytes</taxon>
        <taxon>Chlorophyceae</taxon>
        <taxon>CS clade</taxon>
        <taxon>Sphaeropleales</taxon>
        <taxon>Scenedesmaceae</taxon>
        <taxon>Tetradesmus</taxon>
    </lineage>
</organism>
<proteinExistence type="inferred from homology"/>
<dbReference type="Gene3D" id="1.10.238.10">
    <property type="entry name" value="EF-hand"/>
    <property type="match status" value="2"/>
</dbReference>
<evidence type="ECO:0000256" key="6">
    <source>
        <dbReference type="ARBA" id="ARBA00022837"/>
    </source>
</evidence>
<dbReference type="GO" id="GO:0005509">
    <property type="term" value="F:calcium ion binding"/>
    <property type="evidence" value="ECO:0007669"/>
    <property type="project" value="InterPro"/>
</dbReference>
<dbReference type="GO" id="GO:0005829">
    <property type="term" value="C:cytosol"/>
    <property type="evidence" value="ECO:0007669"/>
    <property type="project" value="TreeGrafter"/>
</dbReference>
<evidence type="ECO:0000256" key="1">
    <source>
        <dbReference type="ARBA" id="ARBA00004430"/>
    </source>
</evidence>
<dbReference type="STRING" id="3088.A0A383WJV6"/>
<dbReference type="InterPro" id="IPR008907">
    <property type="entry name" value="TPP/p25"/>
</dbReference>
<dbReference type="Pfam" id="PF13516">
    <property type="entry name" value="LRR_6"/>
    <property type="match status" value="3"/>
</dbReference>
<dbReference type="PROSITE" id="PS00018">
    <property type="entry name" value="EF_HAND_1"/>
    <property type="match status" value="2"/>
</dbReference>
<evidence type="ECO:0000256" key="4">
    <source>
        <dbReference type="ARBA" id="ARBA00022614"/>
    </source>
</evidence>
<dbReference type="GO" id="GO:0005634">
    <property type="term" value="C:nucleus"/>
    <property type="evidence" value="ECO:0007669"/>
    <property type="project" value="TreeGrafter"/>
</dbReference>
<dbReference type="Pfam" id="PF13499">
    <property type="entry name" value="EF-hand_7"/>
    <property type="match status" value="1"/>
</dbReference>
<evidence type="ECO:0000256" key="3">
    <source>
        <dbReference type="ARBA" id="ARBA00022468"/>
    </source>
</evidence>
<dbReference type="AlphaFoldDB" id="A0A383WJV6"/>
<accession>A0A383WJV6</accession>
<reference evidence="10 11" key="1">
    <citation type="submission" date="2016-10" db="EMBL/GenBank/DDBJ databases">
        <authorList>
            <person name="Cai Z."/>
        </authorList>
    </citation>
    <scope>NUCLEOTIDE SEQUENCE [LARGE SCALE GENOMIC DNA]</scope>
</reference>
<sequence>MGSRICKLAAFQSEEQLYATVSVLPYASFEELDFSSLKLTLEGWCTLLEACSKSRSLQVLSLKGCELGALGEEAQEKLVRCIGACKLVVLDVSQNQLGDSFALTFSEQVSGGNSPTVLDLSENAITDDGLTVLAGVLEVDGLSCPLKQLDLSFNRLQDRGCCALASLLSHVPLLALELEGNEIGDTGCLALAASLKGALCLQRLNLNHNKFSSQTLGAVADALRVNAGTLQELAVAGATGSEDGLGRLLLAACNSKHLQLLDIRGLPIRGAGVDALCQLLASSAPLITMRLDVATKEAAETVAHALPRNSSLLHLMMGGPVPEHVRPASVGPGGSRSSPGSTRSRTPNSSRGGAGRQTPPRPASAGLLNGSGNFSGSMRSLVRTTTQQARQLATVDPTGLSGLAGGGVNSKAAEVFRRHDSDGSGYLDAEEMCGALSDLGMLEGMKARQLGKFLSNVIREADVDKDGRVSLEEFIKYYERLARYYTEAARQGRIVARRKAPAVPIDAPSNDHLKRVFRSYCKLRVGQGRQVGASVQHINAAQFNQMCRDAGLLEPHGPLSQCAVDIVFTRCKPPGSRRLSFKEFLEAVASVAEEACCSFDDVTQALEVISYSSPPLSPVQGSPSGLEGDFNAAGAGLLASAIARGSLTASSYAPRISDMTAAGTKVGPLLPGRLSSAAPSVGSHDSTMQWGSGGGGPAAAAEAPAGTGSPRCTSPAAFKSARLSSALAAAASAGGSGHAAAGARLPGAAAAGQQQGRQGSDAVQGKDAVQNPLYEDADGAKAKALLEARVKALESKVATRQRGSAAADAAAGDAIAAGDAETGDLASRLLLIEMSVAEQEQQLSAVVGQQAALKEVVTRLAATLECTNQAAANADVQELTKQVLALSKELAQLKAAAAVKADTDALADKLQDLAQKTEDRQARAETAIYQVARQVDVLDARLRDEQESSLKALEALLANASPAK</sequence>
<dbReference type="Pfam" id="PF05517">
    <property type="entry name" value="p25-alpha"/>
    <property type="match status" value="1"/>
</dbReference>
<dbReference type="GO" id="GO:0048471">
    <property type="term" value="C:perinuclear region of cytoplasm"/>
    <property type="evidence" value="ECO:0007669"/>
    <property type="project" value="TreeGrafter"/>
</dbReference>
<dbReference type="InterPro" id="IPR032675">
    <property type="entry name" value="LRR_dom_sf"/>
</dbReference>
<feature type="coiled-coil region" evidence="7">
    <location>
        <begin position="869"/>
        <end position="927"/>
    </location>
</feature>
<dbReference type="InterPro" id="IPR001611">
    <property type="entry name" value="Leu-rich_rpt"/>
</dbReference>
<dbReference type="Gene3D" id="3.80.10.10">
    <property type="entry name" value="Ribonuclease Inhibitor"/>
    <property type="match status" value="2"/>
</dbReference>
<dbReference type="GO" id="GO:0031267">
    <property type="term" value="F:small GTPase binding"/>
    <property type="evidence" value="ECO:0007669"/>
    <property type="project" value="TreeGrafter"/>
</dbReference>
<feature type="domain" description="EF-hand" evidence="9">
    <location>
        <begin position="407"/>
        <end position="442"/>
    </location>
</feature>
<dbReference type="GO" id="GO:0006913">
    <property type="term" value="P:nucleocytoplasmic transport"/>
    <property type="evidence" value="ECO:0007669"/>
    <property type="project" value="TreeGrafter"/>
</dbReference>
<dbReference type="EMBL" id="FNXT01001289">
    <property type="protein sequence ID" value="SZX77533.1"/>
    <property type="molecule type" value="Genomic_DNA"/>
</dbReference>
<feature type="domain" description="EF-hand" evidence="9">
    <location>
        <begin position="449"/>
        <end position="484"/>
    </location>
</feature>
<dbReference type="PANTHER" id="PTHR24113:SF12">
    <property type="entry name" value="RAN GTPASE-ACTIVATING PROTEIN 1"/>
    <property type="match status" value="1"/>
</dbReference>
<dbReference type="CDD" id="cd00051">
    <property type="entry name" value="EFh"/>
    <property type="match status" value="1"/>
</dbReference>
<dbReference type="InterPro" id="IPR018247">
    <property type="entry name" value="EF_Hand_1_Ca_BS"/>
</dbReference>
<dbReference type="GO" id="GO:0005096">
    <property type="term" value="F:GTPase activator activity"/>
    <property type="evidence" value="ECO:0007669"/>
    <property type="project" value="UniProtKB-KW"/>
</dbReference>
<protein>
    <recommendedName>
        <fullName evidence="9">EF-hand domain-containing protein</fullName>
    </recommendedName>
</protein>
<dbReference type="GO" id="GO:0046785">
    <property type="term" value="P:microtubule polymerization"/>
    <property type="evidence" value="ECO:0007669"/>
    <property type="project" value="InterPro"/>
</dbReference>
<keyword evidence="7" id="KW-0175">Coiled coil</keyword>
<evidence type="ECO:0000256" key="2">
    <source>
        <dbReference type="ARBA" id="ARBA00010994"/>
    </source>
</evidence>
<feature type="compositionally biased region" description="Low complexity" evidence="8">
    <location>
        <begin position="738"/>
        <end position="759"/>
    </location>
</feature>
<gene>
    <name evidence="10" type="ORF">BQ4739_LOCUS17889</name>
</gene>
<name>A0A383WJV6_TETOB</name>
<evidence type="ECO:0000256" key="7">
    <source>
        <dbReference type="SAM" id="Coils"/>
    </source>
</evidence>
<dbReference type="GO" id="GO:0015631">
    <property type="term" value="F:tubulin binding"/>
    <property type="evidence" value="ECO:0007669"/>
    <property type="project" value="InterPro"/>
</dbReference>
<keyword evidence="4" id="KW-0433">Leucine-rich repeat</keyword>
<dbReference type="InterPro" id="IPR002048">
    <property type="entry name" value="EF_hand_dom"/>
</dbReference>
<keyword evidence="5" id="KW-0677">Repeat</keyword>
<evidence type="ECO:0000256" key="5">
    <source>
        <dbReference type="ARBA" id="ARBA00022737"/>
    </source>
</evidence>
<feature type="region of interest" description="Disordered" evidence="8">
    <location>
        <begin position="673"/>
        <end position="713"/>
    </location>
</feature>
<dbReference type="SUPFAM" id="SSF47473">
    <property type="entry name" value="EF-hand"/>
    <property type="match status" value="1"/>
</dbReference>
<dbReference type="InterPro" id="IPR027038">
    <property type="entry name" value="RanGap"/>
</dbReference>
<feature type="region of interest" description="Disordered" evidence="8">
    <location>
        <begin position="738"/>
        <end position="765"/>
    </location>
</feature>
<feature type="compositionally biased region" description="Low complexity" evidence="8">
    <location>
        <begin position="698"/>
        <end position="713"/>
    </location>
</feature>
<evidence type="ECO:0000313" key="11">
    <source>
        <dbReference type="Proteomes" id="UP000256970"/>
    </source>
</evidence>
<evidence type="ECO:0000313" key="10">
    <source>
        <dbReference type="EMBL" id="SZX77533.1"/>
    </source>
</evidence>
<dbReference type="Proteomes" id="UP000256970">
    <property type="component" value="Unassembled WGS sequence"/>
</dbReference>
<evidence type="ECO:0000256" key="8">
    <source>
        <dbReference type="SAM" id="MobiDB-lite"/>
    </source>
</evidence>
<dbReference type="InterPro" id="IPR011992">
    <property type="entry name" value="EF-hand-dom_pair"/>
</dbReference>
<dbReference type="GO" id="GO:0005930">
    <property type="term" value="C:axoneme"/>
    <property type="evidence" value="ECO:0007669"/>
    <property type="project" value="UniProtKB-SubCell"/>
</dbReference>
<evidence type="ECO:0000259" key="9">
    <source>
        <dbReference type="PROSITE" id="PS50222"/>
    </source>
</evidence>
<dbReference type="PROSITE" id="PS50222">
    <property type="entry name" value="EF_HAND_2"/>
    <property type="match status" value="2"/>
</dbReference>
<dbReference type="SMART" id="SM00054">
    <property type="entry name" value="EFh"/>
    <property type="match status" value="2"/>
</dbReference>
<dbReference type="SMART" id="SM00368">
    <property type="entry name" value="LRR_RI"/>
    <property type="match status" value="7"/>
</dbReference>
<keyword evidence="11" id="KW-1185">Reference proteome</keyword>
<dbReference type="PANTHER" id="PTHR24113">
    <property type="entry name" value="RAN GTPASE-ACTIVATING PROTEIN 1"/>
    <property type="match status" value="1"/>
</dbReference>
<comment type="subcellular location">
    <subcellularLocation>
        <location evidence="1">Cytoplasm</location>
        <location evidence="1">Cytoskeleton</location>
        <location evidence="1">Cilium axoneme</location>
    </subcellularLocation>
</comment>
<dbReference type="SUPFAM" id="SSF52047">
    <property type="entry name" value="RNI-like"/>
    <property type="match status" value="1"/>
</dbReference>
<feature type="region of interest" description="Disordered" evidence="8">
    <location>
        <begin position="317"/>
        <end position="370"/>
    </location>
</feature>